<organism evidence="5 6">
    <name type="scientific">Paenibacillus alvei</name>
    <name type="common">Bacillus alvei</name>
    <dbReference type="NCBI Taxonomy" id="44250"/>
    <lineage>
        <taxon>Bacteria</taxon>
        <taxon>Bacillati</taxon>
        <taxon>Bacillota</taxon>
        <taxon>Bacilli</taxon>
        <taxon>Bacillales</taxon>
        <taxon>Paenibacillaceae</taxon>
        <taxon>Paenibacillus</taxon>
    </lineage>
</organism>
<accession>A0ABT4E4H7</accession>
<comment type="function">
    <text evidence="4">A translational regulator that binds mRNA to regulate translation initiation and/or mRNA stability. Usually binds in the 5'-UTR at or near the Shine-Dalgarno sequence preventing ribosome-binding, thus repressing translation. Its main target seems to be the major flagellin gene, while its function is anatagonized by FliW.</text>
</comment>
<name>A0ABT4E4H7_PAEAL</name>
<reference evidence="5 6" key="1">
    <citation type="submission" date="2022-05" db="EMBL/GenBank/DDBJ databases">
        <title>Genome Sequencing of Bee-Associated Microbes.</title>
        <authorList>
            <person name="Dunlap C."/>
        </authorList>
    </citation>
    <scope>NUCLEOTIDE SEQUENCE [LARGE SCALE GENOMIC DNA]</scope>
    <source>
        <strain evidence="5 6">NRRL NRS-750</strain>
    </source>
</reference>
<dbReference type="RefSeq" id="WP_028533408.1">
    <property type="nucleotide sequence ID" value="NZ_JAMDLY010000006.1"/>
</dbReference>
<gene>
    <name evidence="4 5" type="primary">csrA</name>
    <name evidence="5" type="ORF">M5X04_04745</name>
</gene>
<sequence length="73" mass="8212">MLVLTRKKGQSIVLNNDIEIQIVSVDGEQIKIGISAPKDVVILRKELVEEIKATNQEAVAHYVDIDMLKKIKK</sequence>
<keyword evidence="4" id="KW-1005">Bacterial flagellum biogenesis</keyword>
<keyword evidence="1 4" id="KW-0963">Cytoplasm</keyword>
<comment type="subunit">
    <text evidence="4">Homodimer; the beta-strands of each monomer intercalate to form a hydrophobic core, while the alpha-helices form wings that extend away from the core.</text>
</comment>
<dbReference type="PANTHER" id="PTHR34984">
    <property type="entry name" value="CARBON STORAGE REGULATOR"/>
    <property type="match status" value="1"/>
</dbReference>
<comment type="caution">
    <text evidence="5">The sequence shown here is derived from an EMBL/GenBank/DDBJ whole genome shotgun (WGS) entry which is preliminary data.</text>
</comment>
<comment type="subcellular location">
    <subcellularLocation>
        <location evidence="4">Cytoplasm</location>
    </subcellularLocation>
</comment>
<keyword evidence="2 4" id="KW-0810">Translation regulation</keyword>
<evidence type="ECO:0000256" key="1">
    <source>
        <dbReference type="ARBA" id="ARBA00022490"/>
    </source>
</evidence>
<evidence type="ECO:0000256" key="2">
    <source>
        <dbReference type="ARBA" id="ARBA00022845"/>
    </source>
</evidence>
<keyword evidence="6" id="KW-1185">Reference proteome</keyword>
<dbReference type="PANTHER" id="PTHR34984:SF1">
    <property type="entry name" value="CARBON STORAGE REGULATOR"/>
    <property type="match status" value="1"/>
</dbReference>
<dbReference type="Proteomes" id="UP001527090">
    <property type="component" value="Unassembled WGS sequence"/>
</dbReference>
<evidence type="ECO:0000256" key="4">
    <source>
        <dbReference type="HAMAP-Rule" id="MF_00167"/>
    </source>
</evidence>
<proteinExistence type="inferred from homology"/>
<evidence type="ECO:0000313" key="5">
    <source>
        <dbReference type="EMBL" id="MCY9528646.1"/>
    </source>
</evidence>
<dbReference type="NCBIfam" id="TIGR00202">
    <property type="entry name" value="csrA"/>
    <property type="match status" value="1"/>
</dbReference>
<dbReference type="NCBIfam" id="NF002469">
    <property type="entry name" value="PRK01712.1"/>
    <property type="match status" value="1"/>
</dbReference>
<keyword evidence="4" id="KW-0678">Repressor</keyword>
<dbReference type="SUPFAM" id="SSF117130">
    <property type="entry name" value="CsrA-like"/>
    <property type="match status" value="1"/>
</dbReference>
<keyword evidence="3 4" id="KW-0694">RNA-binding</keyword>
<evidence type="ECO:0000313" key="6">
    <source>
        <dbReference type="Proteomes" id="UP001527090"/>
    </source>
</evidence>
<comment type="similarity">
    <text evidence="4">Belongs to the CsrA/RsmA family.</text>
</comment>
<dbReference type="InterPro" id="IPR036107">
    <property type="entry name" value="CsrA_sf"/>
</dbReference>
<evidence type="ECO:0000256" key="3">
    <source>
        <dbReference type="ARBA" id="ARBA00022884"/>
    </source>
</evidence>
<dbReference type="EMBL" id="JAMDLY010000006">
    <property type="protein sequence ID" value="MCY9528646.1"/>
    <property type="molecule type" value="Genomic_DNA"/>
</dbReference>
<dbReference type="InterPro" id="IPR003751">
    <property type="entry name" value="CsrA"/>
</dbReference>
<dbReference type="HAMAP" id="MF_00167">
    <property type="entry name" value="CsrA"/>
    <property type="match status" value="1"/>
</dbReference>
<dbReference type="Pfam" id="PF02599">
    <property type="entry name" value="CsrA"/>
    <property type="match status" value="1"/>
</dbReference>
<dbReference type="Gene3D" id="2.60.40.4380">
    <property type="entry name" value="Translational regulator CsrA"/>
    <property type="match status" value="1"/>
</dbReference>
<protein>
    <recommendedName>
        <fullName evidence="4">Translational regulator CsrA</fullName>
    </recommendedName>
</protein>